<protein>
    <submittedName>
        <fullName evidence="1">Uncharacterized protein</fullName>
    </submittedName>
</protein>
<name>A0A968GLQ8_9SPIO</name>
<comment type="caution">
    <text evidence="1">The sequence shown here is derived from an EMBL/GenBank/DDBJ whole genome shotgun (WGS) entry which is preliminary data.</text>
</comment>
<evidence type="ECO:0000313" key="1">
    <source>
        <dbReference type="EMBL" id="NIZ70105.1"/>
    </source>
</evidence>
<dbReference type="Proteomes" id="UP000778951">
    <property type="component" value="Unassembled WGS sequence"/>
</dbReference>
<organism evidence="1 2">
    <name type="scientific">Entomospira culicis</name>
    <dbReference type="NCBI Taxonomy" id="2719989"/>
    <lineage>
        <taxon>Bacteria</taxon>
        <taxon>Pseudomonadati</taxon>
        <taxon>Spirochaetota</taxon>
        <taxon>Spirochaetia</taxon>
        <taxon>Spirochaetales</taxon>
        <taxon>Spirochaetaceae</taxon>
        <taxon>Entomospira</taxon>
    </lineage>
</organism>
<sequence>MKRYFGVLVWLWLMPASSLFAMGHIVSLRLGGSIDKNIGLVAVASNPLAMQRNTASFGVGVSYDWLIMPFLALTPSFHSDIHRTNRATLVDGSSLKSSWHEVGGDLQLKFTALGYFYTSAGLGVRYATVAKSNQALSQASKSSVYPYLVGEIGGNIPLNGNSFGDMDGSTVIAFHIAFRYTRNLYDIRNPMTLGTMQNRQDFGIYVGLSFGWLYDDSASPLSDYY</sequence>
<proteinExistence type="predicted"/>
<gene>
    <name evidence="1" type="ORF">HCT48_07785</name>
</gene>
<dbReference type="AlphaFoldDB" id="A0A968GLQ8"/>
<keyword evidence="2" id="KW-1185">Reference proteome</keyword>
<dbReference type="RefSeq" id="WP_167696338.1">
    <property type="nucleotide sequence ID" value="NZ_CP118182.1"/>
</dbReference>
<dbReference type="EMBL" id="JAATLM010000002">
    <property type="protein sequence ID" value="NIZ70105.1"/>
    <property type="molecule type" value="Genomic_DNA"/>
</dbReference>
<reference evidence="1" key="1">
    <citation type="submission" date="2020-03" db="EMBL/GenBank/DDBJ databases">
        <title>Spirochaetal bacteria isolated from arthropods constitute a novel genus Entomospira genus novum within the order Spirochaetales.</title>
        <authorList>
            <person name="Grana-Miraglia L."/>
            <person name="Sikutova S."/>
            <person name="Fingerle V."/>
            <person name="Sing A."/>
            <person name="Castillo-Ramirez S."/>
            <person name="Margos G."/>
            <person name="Rudolf I."/>
        </authorList>
    </citation>
    <scope>NUCLEOTIDE SEQUENCE</scope>
    <source>
        <strain evidence="1">BR149</strain>
    </source>
</reference>
<evidence type="ECO:0000313" key="2">
    <source>
        <dbReference type="Proteomes" id="UP000778951"/>
    </source>
</evidence>
<accession>A0A968GLQ8</accession>